<dbReference type="Proteomes" id="UP000230750">
    <property type="component" value="Unassembled WGS sequence"/>
</dbReference>
<feature type="domain" description="Protein phosphatase 1 regulatory subunit 21 N-terminal" evidence="11">
    <location>
        <begin position="3"/>
        <end position="92"/>
    </location>
</feature>
<dbReference type="InterPro" id="IPR040024">
    <property type="entry name" value="PPP1R21"/>
</dbReference>
<evidence type="ECO:0000256" key="9">
    <source>
        <dbReference type="SAM" id="Coils"/>
    </source>
</evidence>
<dbReference type="Pfam" id="PF10212">
    <property type="entry name" value="PPP1R21_helical"/>
    <property type="match status" value="1"/>
</dbReference>
<evidence type="ECO:0000259" key="11">
    <source>
        <dbReference type="SMART" id="SM01254"/>
    </source>
</evidence>
<dbReference type="InterPro" id="IPR019348">
    <property type="entry name" value="PPP1R21_six_helix"/>
</dbReference>
<dbReference type="InterPro" id="IPR049372">
    <property type="entry name" value="PPP1R21_C"/>
</dbReference>
<sequence>KKNENQVLKEAVITNRDLEKQHKDAIKERDLKIRKIEQENESLNFRNQQLTKKVEGLQEQLRAAESRGSKNAVRGDDHHISDPTLEILQTELRSKIEEIAKLHQKLNDGSEQHVQSVTDLQNRLENLERENSQHQSVLEGLKREHQETVERLQEDKARLEIKVQNQEKVVQSSTLTAAQCSDELTRVQEDLEAKIQWAMGIINNKLPFNDTGLNELNSFNVPTHDRKHQKKTKTLVGQALTMVKELCAGLSNFHTYTEQRCKIYPIDASTGVPISEINQKFCNHLHENAAYLRPIEKAFRSFYNSINDDTLTTLDDRLQALSLVSTVYILDDRMTAYKHYLCLEEECAISSCPQTLESRNMDVHSSFKKMASALVALESYVSLLASASTASSTVLVSNYPGIFKKFAESASHLSSIMHDVSKSYNLKVSLEHQLPTATQKLKTTDECVVSSLISLVTSSGKLAKFLSNNQEFFATPIEFMTRGHSFGSTDNGKGSSPTVTLLRQRAVAYMVGLNRPCPESVPYETAVKEHKVLISSVESKEGLSSQLLETKARVNKLSEEKEHWLLEAQLIQMKLEQEKKKNDEMQDQLMQLMAGQPLPSAVPQEEPPNVPKYQGQKEKKAMGPPTQLGQVTTVSMDSEMSDAIQREQRIKDHYQNILRNEIVKCQDSEGKVVSFNSECRAMQKRLSLAEMLKAKLVQEQKDAQQFIAKLKDDSQVVRRNYAAQLEAMSDHVCEMDKRLAAQKDENDALSSCR</sequence>
<gene>
    <name evidence="12" type="ORF">BSL78_04982</name>
</gene>
<accession>A0A2G8LCW8</accession>
<feature type="region of interest" description="Disordered" evidence="10">
    <location>
        <begin position="598"/>
        <end position="627"/>
    </location>
</feature>
<name>A0A2G8LCW8_STIJA</name>
<dbReference type="Pfam" id="PF10205">
    <property type="entry name" value="KLRAQ"/>
    <property type="match status" value="1"/>
</dbReference>
<evidence type="ECO:0000256" key="8">
    <source>
        <dbReference type="ARBA" id="ARBA00044824"/>
    </source>
</evidence>
<dbReference type="Pfam" id="PF21636">
    <property type="entry name" value="PPP1R21_C"/>
    <property type="match status" value="1"/>
</dbReference>
<evidence type="ECO:0000256" key="2">
    <source>
        <dbReference type="ARBA" id="ARBA00020102"/>
    </source>
</evidence>
<keyword evidence="4" id="KW-0694">RNA-binding</keyword>
<feature type="coiled-coil region" evidence="9">
    <location>
        <begin position="1"/>
        <end position="169"/>
    </location>
</feature>
<feature type="non-terminal residue" evidence="12">
    <location>
        <position position="1"/>
    </location>
</feature>
<dbReference type="PANTHER" id="PTHR21448">
    <property type="entry name" value="SMOOTH MUSCLE MYOSIN HEAVY CHAIN-RELATED"/>
    <property type="match status" value="1"/>
</dbReference>
<feature type="coiled-coil region" evidence="9">
    <location>
        <begin position="540"/>
        <end position="595"/>
    </location>
</feature>
<dbReference type="GO" id="GO:0016020">
    <property type="term" value="C:membrane"/>
    <property type="evidence" value="ECO:0007669"/>
    <property type="project" value="TreeGrafter"/>
</dbReference>
<keyword evidence="3" id="KW-0967">Endosome</keyword>
<evidence type="ECO:0000313" key="12">
    <source>
        <dbReference type="EMBL" id="PIK58126.1"/>
    </source>
</evidence>
<dbReference type="GO" id="GO:0003723">
    <property type="term" value="F:RNA binding"/>
    <property type="evidence" value="ECO:0007669"/>
    <property type="project" value="UniProtKB-KW"/>
</dbReference>
<evidence type="ECO:0000256" key="10">
    <source>
        <dbReference type="SAM" id="MobiDB-lite"/>
    </source>
</evidence>
<organism evidence="12 13">
    <name type="scientific">Stichopus japonicus</name>
    <name type="common">Sea cucumber</name>
    <dbReference type="NCBI Taxonomy" id="307972"/>
    <lineage>
        <taxon>Eukaryota</taxon>
        <taxon>Metazoa</taxon>
        <taxon>Echinodermata</taxon>
        <taxon>Eleutherozoa</taxon>
        <taxon>Echinozoa</taxon>
        <taxon>Holothuroidea</taxon>
        <taxon>Aspidochirotacea</taxon>
        <taxon>Aspidochirotida</taxon>
        <taxon>Stichopodidae</taxon>
        <taxon>Apostichopus</taxon>
    </lineage>
</organism>
<comment type="subcellular location">
    <subcellularLocation>
        <location evidence="1">Early endosome</location>
    </subcellularLocation>
</comment>
<dbReference type="EMBL" id="MRZV01000122">
    <property type="protein sequence ID" value="PIK58126.1"/>
    <property type="molecule type" value="Genomic_DNA"/>
</dbReference>
<dbReference type="InterPro" id="IPR019343">
    <property type="entry name" value="PPP1R21_N"/>
</dbReference>
<evidence type="ECO:0000256" key="6">
    <source>
        <dbReference type="ARBA" id="ARBA00031361"/>
    </source>
</evidence>
<dbReference type="OrthoDB" id="5566667at2759"/>
<evidence type="ECO:0000256" key="7">
    <source>
        <dbReference type="ARBA" id="ARBA00031617"/>
    </source>
</evidence>
<proteinExistence type="predicted"/>
<keyword evidence="13" id="KW-1185">Reference proteome</keyword>
<dbReference type="STRING" id="307972.A0A2G8LCW8"/>
<protein>
    <recommendedName>
        <fullName evidence="2">Protein phosphatase 1 regulatory subunit 21</fullName>
    </recommendedName>
    <alternativeName>
        <fullName evidence="7">Coiled-coil domain-containing protein 128</fullName>
    </alternativeName>
    <alternativeName>
        <fullName evidence="8">Ferry endosomal RAB5 effector complex subunit 2</fullName>
    </alternativeName>
    <alternativeName>
        <fullName evidence="6">KLRAQ motif-containing protein 1</fullName>
    </alternativeName>
</protein>
<evidence type="ECO:0000256" key="1">
    <source>
        <dbReference type="ARBA" id="ARBA00004412"/>
    </source>
</evidence>
<comment type="caution">
    <text evidence="12">The sequence shown here is derived from an EMBL/GenBank/DDBJ whole genome shotgun (WGS) entry which is preliminary data.</text>
</comment>
<evidence type="ECO:0000256" key="5">
    <source>
        <dbReference type="ARBA" id="ARBA00023054"/>
    </source>
</evidence>
<evidence type="ECO:0000256" key="3">
    <source>
        <dbReference type="ARBA" id="ARBA00022753"/>
    </source>
</evidence>
<dbReference type="PANTHER" id="PTHR21448:SF0">
    <property type="entry name" value="PROTEIN PHOSPHATASE 1 REGULATORY SUBUNIT 21"/>
    <property type="match status" value="1"/>
</dbReference>
<dbReference type="SMART" id="SM01254">
    <property type="entry name" value="KLRAQ"/>
    <property type="match status" value="1"/>
</dbReference>
<dbReference type="AlphaFoldDB" id="A0A2G8LCW8"/>
<evidence type="ECO:0000313" key="13">
    <source>
        <dbReference type="Proteomes" id="UP000230750"/>
    </source>
</evidence>
<reference evidence="12 13" key="1">
    <citation type="journal article" date="2017" name="PLoS Biol.">
        <title>The sea cucumber genome provides insights into morphological evolution and visceral regeneration.</title>
        <authorList>
            <person name="Zhang X."/>
            <person name="Sun L."/>
            <person name="Yuan J."/>
            <person name="Sun Y."/>
            <person name="Gao Y."/>
            <person name="Zhang L."/>
            <person name="Li S."/>
            <person name="Dai H."/>
            <person name="Hamel J.F."/>
            <person name="Liu C."/>
            <person name="Yu Y."/>
            <person name="Liu S."/>
            <person name="Lin W."/>
            <person name="Guo K."/>
            <person name="Jin S."/>
            <person name="Xu P."/>
            <person name="Storey K.B."/>
            <person name="Huan P."/>
            <person name="Zhang T."/>
            <person name="Zhou Y."/>
            <person name="Zhang J."/>
            <person name="Lin C."/>
            <person name="Li X."/>
            <person name="Xing L."/>
            <person name="Huo D."/>
            <person name="Sun M."/>
            <person name="Wang L."/>
            <person name="Mercier A."/>
            <person name="Li F."/>
            <person name="Yang H."/>
            <person name="Xiang J."/>
        </authorList>
    </citation>
    <scope>NUCLEOTIDE SEQUENCE [LARGE SCALE GENOMIC DNA]</scope>
    <source>
        <strain evidence="12">Shaxun</strain>
        <tissue evidence="12">Muscle</tissue>
    </source>
</reference>
<dbReference type="GO" id="GO:0005769">
    <property type="term" value="C:early endosome"/>
    <property type="evidence" value="ECO:0007669"/>
    <property type="project" value="UniProtKB-SubCell"/>
</dbReference>
<evidence type="ECO:0000256" key="4">
    <source>
        <dbReference type="ARBA" id="ARBA00022884"/>
    </source>
</evidence>
<keyword evidence="5 9" id="KW-0175">Coiled coil</keyword>